<dbReference type="InterPro" id="IPR053876">
    <property type="entry name" value="Phage_int_M"/>
</dbReference>
<dbReference type="EMBL" id="BMHL01000002">
    <property type="protein sequence ID" value="GGC27605.1"/>
    <property type="molecule type" value="Genomic_DNA"/>
</dbReference>
<dbReference type="InterPro" id="IPR010998">
    <property type="entry name" value="Integrase_recombinase_N"/>
</dbReference>
<dbReference type="Gene3D" id="1.10.443.10">
    <property type="entry name" value="Intergrase catalytic core"/>
    <property type="match status" value="1"/>
</dbReference>
<evidence type="ECO:0000256" key="4">
    <source>
        <dbReference type="ARBA" id="ARBA00023172"/>
    </source>
</evidence>
<evidence type="ECO:0000259" key="6">
    <source>
        <dbReference type="PROSITE" id="PS51898"/>
    </source>
</evidence>
<accession>A0ABQ1LR58</accession>
<dbReference type="Pfam" id="PF00589">
    <property type="entry name" value="Phage_integrase"/>
    <property type="match status" value="1"/>
</dbReference>
<dbReference type="SUPFAM" id="SSF56349">
    <property type="entry name" value="DNA breaking-rejoining enzymes"/>
    <property type="match status" value="1"/>
</dbReference>
<evidence type="ECO:0000256" key="3">
    <source>
        <dbReference type="ARBA" id="ARBA00023125"/>
    </source>
</evidence>
<evidence type="ECO:0000313" key="7">
    <source>
        <dbReference type="EMBL" id="GGC27605.1"/>
    </source>
</evidence>
<reference evidence="8" key="1">
    <citation type="journal article" date="2019" name="Int. J. Syst. Evol. Microbiol.">
        <title>The Global Catalogue of Microorganisms (GCM) 10K type strain sequencing project: providing services to taxonomists for standard genome sequencing and annotation.</title>
        <authorList>
            <consortium name="The Broad Institute Genomics Platform"/>
            <consortium name="The Broad Institute Genome Sequencing Center for Infectious Disease"/>
            <person name="Wu L."/>
            <person name="Ma J."/>
        </authorList>
    </citation>
    <scope>NUCLEOTIDE SEQUENCE [LARGE SCALE GENOMIC DNA]</scope>
    <source>
        <strain evidence="8">CGMCC 1.15103</strain>
    </source>
</reference>
<dbReference type="PROSITE" id="PS51898">
    <property type="entry name" value="TYR_RECOMBINASE"/>
    <property type="match status" value="1"/>
</dbReference>
<dbReference type="Pfam" id="PF22022">
    <property type="entry name" value="Phage_int_M"/>
    <property type="match status" value="1"/>
</dbReference>
<dbReference type="PANTHER" id="PTHR30629">
    <property type="entry name" value="PROPHAGE INTEGRASE"/>
    <property type="match status" value="1"/>
</dbReference>
<protein>
    <submittedName>
        <fullName evidence="7">Integrase</fullName>
    </submittedName>
</protein>
<dbReference type="Gene3D" id="1.10.150.130">
    <property type="match status" value="1"/>
</dbReference>
<gene>
    <name evidence="7" type="ORF">GCM10011400_12560</name>
</gene>
<dbReference type="RefSeq" id="WP_115782916.1">
    <property type="nucleotide sequence ID" value="NZ_BMHL01000002.1"/>
</dbReference>
<dbReference type="InterPro" id="IPR011010">
    <property type="entry name" value="DNA_brk_join_enz"/>
</dbReference>
<dbReference type="InterPro" id="IPR002104">
    <property type="entry name" value="Integrase_catalytic"/>
</dbReference>
<evidence type="ECO:0000256" key="1">
    <source>
        <dbReference type="ARBA" id="ARBA00008857"/>
    </source>
</evidence>
<proteinExistence type="inferred from homology"/>
<comment type="caution">
    <text evidence="7">The sequence shown here is derived from an EMBL/GenBank/DDBJ whole genome shotgun (WGS) entry which is preliminary data.</text>
</comment>
<feature type="region of interest" description="Disordered" evidence="5">
    <location>
        <begin position="441"/>
        <end position="460"/>
    </location>
</feature>
<dbReference type="Pfam" id="PF13356">
    <property type="entry name" value="Arm-DNA-bind_3"/>
    <property type="match status" value="1"/>
</dbReference>
<dbReference type="PANTHER" id="PTHR30629:SF2">
    <property type="entry name" value="PROPHAGE INTEGRASE INTS-RELATED"/>
    <property type="match status" value="1"/>
</dbReference>
<organism evidence="7 8">
    <name type="scientific">Paraburkholderia caffeinilytica</name>
    <dbReference type="NCBI Taxonomy" id="1761016"/>
    <lineage>
        <taxon>Bacteria</taxon>
        <taxon>Pseudomonadati</taxon>
        <taxon>Pseudomonadota</taxon>
        <taxon>Betaproteobacteria</taxon>
        <taxon>Burkholderiales</taxon>
        <taxon>Burkholderiaceae</taxon>
        <taxon>Paraburkholderia</taxon>
    </lineage>
</organism>
<dbReference type="Proteomes" id="UP000602004">
    <property type="component" value="Unassembled WGS sequence"/>
</dbReference>
<evidence type="ECO:0000256" key="5">
    <source>
        <dbReference type="SAM" id="MobiDB-lite"/>
    </source>
</evidence>
<keyword evidence="8" id="KW-1185">Reference proteome</keyword>
<evidence type="ECO:0000256" key="2">
    <source>
        <dbReference type="ARBA" id="ARBA00022908"/>
    </source>
</evidence>
<feature type="domain" description="Tyr recombinase" evidence="6">
    <location>
        <begin position="212"/>
        <end position="397"/>
    </location>
</feature>
<dbReference type="InterPro" id="IPR038488">
    <property type="entry name" value="Integrase_DNA-bd_sf"/>
</dbReference>
<keyword evidence="3" id="KW-0238">DNA-binding</keyword>
<dbReference type="Gene3D" id="3.30.160.390">
    <property type="entry name" value="Integrase, DNA-binding domain"/>
    <property type="match status" value="1"/>
</dbReference>
<dbReference type="InterPro" id="IPR050808">
    <property type="entry name" value="Phage_Integrase"/>
</dbReference>
<dbReference type="CDD" id="cd00801">
    <property type="entry name" value="INT_P4_C"/>
    <property type="match status" value="1"/>
</dbReference>
<dbReference type="InterPro" id="IPR013762">
    <property type="entry name" value="Integrase-like_cat_sf"/>
</dbReference>
<name>A0ABQ1LR58_9BURK</name>
<dbReference type="InterPro" id="IPR025166">
    <property type="entry name" value="Integrase_DNA_bind_dom"/>
</dbReference>
<comment type="similarity">
    <text evidence="1">Belongs to the 'phage' integrase family.</text>
</comment>
<evidence type="ECO:0000313" key="8">
    <source>
        <dbReference type="Proteomes" id="UP000602004"/>
    </source>
</evidence>
<keyword evidence="2" id="KW-0229">DNA integration</keyword>
<keyword evidence="4" id="KW-0233">DNA recombination</keyword>
<sequence length="460" mass="51198">MARSPLHQLTRLEIANAKAAARPYALSDGGRLYILIKPDGAKLWRWNYDFAGKTKTMALGGWPEVSEKEARAAHAAGRELLRQGIDPMQRRREAKAQARFNADATFEAVAKVWIGEQKAHWSADYLDKIQRRLAKNVYPWLGNRPIAQIATPEYVEIIHRARDRGVVDTARRVRETCNCVFRHAVENGLIKSSENPAIDPKVGGVRTPPVRHYAAIIDPDALGQLVRAIRSYKGTSIVRAALQFTPLVFQRPGQVRAARWEQFDLDKALWTCPAMMMKGKLERKRSGPPHLVPLSRQAVEILRELYPLTGPEGYVFPSRKAGLPMSDGTVNAALRTLGYSGQEMTGHGFRATGRTLIRERLGYAKEIVERHLAHGSDEELGDAYDRTQFFEQRQRMSQDWADYLDRLAVDKTIKNDSSPSATPARKRVLSADGVMTSGELQPAAASLESTVDTPSAGAGV</sequence>